<evidence type="ECO:0000256" key="1">
    <source>
        <dbReference type="SAM" id="Coils"/>
    </source>
</evidence>
<feature type="coiled-coil region" evidence="1">
    <location>
        <begin position="28"/>
        <end position="121"/>
    </location>
</feature>
<dbReference type="SUPFAM" id="SSF55781">
    <property type="entry name" value="GAF domain-like"/>
    <property type="match status" value="1"/>
</dbReference>
<dbReference type="SMR" id="G4Z4R2"/>
<proteinExistence type="predicted"/>
<dbReference type="Proteomes" id="UP000002640">
    <property type="component" value="Unassembled WGS sequence"/>
</dbReference>
<keyword evidence="1" id="KW-0175">Coiled coil</keyword>
<evidence type="ECO:0000256" key="2">
    <source>
        <dbReference type="SAM" id="MobiDB-lite"/>
    </source>
</evidence>
<dbReference type="RefSeq" id="XP_009524316.1">
    <property type="nucleotide sequence ID" value="XM_009526021.1"/>
</dbReference>
<dbReference type="InParanoid" id="G4Z4R2"/>
<name>G4Z4R2_PHYSP</name>
<evidence type="ECO:0000313" key="3">
    <source>
        <dbReference type="EMBL" id="EGZ21599.1"/>
    </source>
</evidence>
<feature type="coiled-coil region" evidence="1">
    <location>
        <begin position="1365"/>
        <end position="1406"/>
    </location>
</feature>
<feature type="region of interest" description="Disordered" evidence="2">
    <location>
        <begin position="1951"/>
        <end position="1986"/>
    </location>
</feature>
<evidence type="ECO:0000313" key="4">
    <source>
        <dbReference type="Proteomes" id="UP000002640"/>
    </source>
</evidence>
<dbReference type="KEGG" id="psoj:PHYSODRAFT_313708"/>
<evidence type="ECO:0008006" key="5">
    <source>
        <dbReference type="Google" id="ProtNLM"/>
    </source>
</evidence>
<feature type="coiled-coil region" evidence="1">
    <location>
        <begin position="343"/>
        <end position="391"/>
    </location>
</feature>
<accession>G4Z4R2</accession>
<dbReference type="GeneID" id="20643642"/>
<sequence length="2047" mass="240658">MPGDKRQVAALLGEQEALGANWKSAQCVTSLYDSYIQLQRENEALKDEARRLQHESELLAAQAKQDKLREPEHTKTQELEQEVKLLHSEKLRLEQAHRLELQKLEARAASSETQHQQLVAKYQERFEFDPLEAKRAAMAVKSMQNTLQNVVLEKEEIGIRYGQLKEHYRKFHAEQQQLVESLRVQVKAFEQRRVRAGQQRVVNALAVWSTNKVQTAWSKWVVLVKEKRQQEEKEKLMSSFERKAHERVEKIRGNQAAVLAMKLLQQSTRRTFIRWRELTRKNVERRHKGVVFAEERSRKSVRRVMNAWKVESQKANDYRRGALKVERLVACHLRRWGMRKWSVETFRLALAEKEQKLEALTGTMELQAKAIVELESALDEARKTNRAIISRHEEEKTAFTANVETQKATELAIRQKLGRFFTKQSDRQLLKDILHEWKTTAKHLKGIHQRSDLVRAKLRVLKLRRSVFDWHWTARQSHKKRLLTQQILGRMRQLEVLKCFNSWKEHALMEKARKTALLHAVNRIRNRGVARCFTQWAAFRSERISLRRAIEVLTKYALKQQVYSVYSLWRERVAQYKIEAQIRQQQLIQQAWEARLAQTKRDVNFQRECFTRWHGVVLHKRRCNAVAKKCVARLRNGSLARVLGSWREFVDCRKAQRVLVGRWIARCRTNVMQHAWSRWQRQIVLKEQQLLIARLQQEREAELKQVEAEFDTFRKTQQDLLEKAEEVQVQQAYQLQETAARLQEEYKRAQRLNGAVKTLCLTRERDSTQLRYFKAWQQVVRQQVRHRKAVDTFRSTLETRQVRNVLTGWRHFAAQQIRLRAVLTTVHSCYANWWQIQCFQAWNEARRRIRAVKVFSTLFARNSEAFICREVFSEWKILARKNHLLRRTLEQIWLTSVHAEMRQQFTHWVAFTKSEAAKEQLAQRNVALTAIRAKVWWKRSVSSMRFCFSEWKSMVEGKKKQRQGERKLILFQQTRLMIVSFKEWAEYVTIKCREEERNQRFIRWLRKVARRKQQRAMSMWKMILIRDQIRHLQQLKALQTTQQERLQLQREEILSLVQTASDVKSKLADVTDVHDASTSKVQYLTECGLVAKYFNALKLKVSIRRYQRQAVYFSHKNARRRCLAEVFSNWYSFSQDRRAVKSVAGQKAKRSQDVLSRSVLRQWHTIAHQRRVVQQKQYKLQQRLRWRILKNGLEEWHHLIHRERNITIAMDQLDIIVQRWTLRSALSLWYDKCLQERRRVLQEQEKHRKIMQFLMGRQEAGLLRTFHSWKELYLSNRTLRSQAQQRHSEKCHATITKYWQNWCSVVQNTKAQRKSIQCMQAVTTRYYSRVAMSRWRRYRFMSQIASLQFGNEELAVQVEESSKRLANASLSVDKLSTELMELQDKLDEAESRSSAVSLEVEAARSRQLGCLNALSTIMLKRMVSKEVSGAFATWKTKLVELRSKHRALVNVAHIRRRRARLLAFWLWKVKALRWRQLESLRKLWGRHDLQSTIRRWRNYATTQAKLRLFLTKRCLLSSSSRGLSSAIAFSLWKSKSAQLTALQQVSKLQVKLRTEQDSSSTHLRRLTLGKWCWIAYHHRLRQMRSFLSRCHANSIKNDATRHRRVVEQMQQSSDAALAKVKEQSEARAKEEMGALSAAEEQLTAGASFQALQTLIRRLFQPTTVKDLFVTVSSTFAQILHGSAAVLFLFDPSSNELWTQREETQLIQVPASLGIAGSTLSSGSTLILTDVSSDPRFHPMVDQFVLSGLRQDDATSTLMMATSRSNAHAVKPTVGMVSSALTSPDGAVYGILQVAFPTSSLSSIDRRVRVTQTQLYSKTCCFYVEQLVFEMLRNCRDRVRARVPEKFITLFKQNKNWRRYYAAIERKAVELESKLREVLDEREQLIQAKSDLQRRYQQAKDKLESGERNTKDVSKLVVDWKKKLLKWQKVLDEKEQAIAEKTNELERDLQSVLNSSRAGDKRPNSTTLEESDDSVGKSPSLSDRGQLSILKADQTRLKSQLVRAEADNLLLVKAISIARTQHGELPRTIQAEVTRVATRVSRRAPHEA</sequence>
<dbReference type="EMBL" id="JH159153">
    <property type="protein sequence ID" value="EGZ21599.1"/>
    <property type="molecule type" value="Genomic_DNA"/>
</dbReference>
<feature type="coiled-coil region" evidence="1">
    <location>
        <begin position="1853"/>
        <end position="1950"/>
    </location>
</feature>
<reference evidence="3 4" key="1">
    <citation type="journal article" date="2006" name="Science">
        <title>Phytophthora genome sequences uncover evolutionary origins and mechanisms of pathogenesis.</title>
        <authorList>
            <person name="Tyler B.M."/>
            <person name="Tripathy S."/>
            <person name="Zhang X."/>
            <person name="Dehal P."/>
            <person name="Jiang R.H."/>
            <person name="Aerts A."/>
            <person name="Arredondo F.D."/>
            <person name="Baxter L."/>
            <person name="Bensasson D."/>
            <person name="Beynon J.L."/>
            <person name="Chapman J."/>
            <person name="Damasceno C.M."/>
            <person name="Dorrance A.E."/>
            <person name="Dou D."/>
            <person name="Dickerman A.W."/>
            <person name="Dubchak I.L."/>
            <person name="Garbelotto M."/>
            <person name="Gijzen M."/>
            <person name="Gordon S.G."/>
            <person name="Govers F."/>
            <person name="Grunwald N.J."/>
            <person name="Huang W."/>
            <person name="Ivors K.L."/>
            <person name="Jones R.W."/>
            <person name="Kamoun S."/>
            <person name="Krampis K."/>
            <person name="Lamour K.H."/>
            <person name="Lee M.K."/>
            <person name="McDonald W.H."/>
            <person name="Medina M."/>
            <person name="Meijer H.J."/>
            <person name="Nordberg E.K."/>
            <person name="Maclean D.J."/>
            <person name="Ospina-Giraldo M.D."/>
            <person name="Morris P.F."/>
            <person name="Phuntumart V."/>
            <person name="Putnam N.H."/>
            <person name="Rash S."/>
            <person name="Rose J.K."/>
            <person name="Sakihama Y."/>
            <person name="Salamov A.A."/>
            <person name="Savidor A."/>
            <person name="Scheuring C.F."/>
            <person name="Smith B.M."/>
            <person name="Sobral B.W."/>
            <person name="Terry A."/>
            <person name="Torto-Alalibo T.A."/>
            <person name="Win J."/>
            <person name="Xu Z."/>
            <person name="Zhang H."/>
            <person name="Grigoriev I.V."/>
            <person name="Rokhsar D.S."/>
            <person name="Boore J.L."/>
        </authorList>
    </citation>
    <scope>NUCLEOTIDE SEQUENCE [LARGE SCALE GENOMIC DNA]</scope>
    <source>
        <strain evidence="3 4">P6497</strain>
    </source>
</reference>
<keyword evidence="4" id="KW-1185">Reference proteome</keyword>
<feature type="coiled-coil region" evidence="1">
    <location>
        <begin position="685"/>
        <end position="752"/>
    </location>
</feature>
<dbReference type="OMA" id="RECFTRW"/>
<dbReference type="Gene3D" id="3.30.450.40">
    <property type="match status" value="1"/>
</dbReference>
<protein>
    <recommendedName>
        <fullName evidence="5">GAF domain-containing protein</fullName>
    </recommendedName>
</protein>
<dbReference type="InterPro" id="IPR029016">
    <property type="entry name" value="GAF-like_dom_sf"/>
</dbReference>
<organism evidence="3 4">
    <name type="scientific">Phytophthora sojae (strain P6497)</name>
    <name type="common">Soybean stem and root rot agent</name>
    <name type="synonym">Phytophthora megasperma f. sp. glycines</name>
    <dbReference type="NCBI Taxonomy" id="1094619"/>
    <lineage>
        <taxon>Eukaryota</taxon>
        <taxon>Sar</taxon>
        <taxon>Stramenopiles</taxon>
        <taxon>Oomycota</taxon>
        <taxon>Peronosporomycetes</taxon>
        <taxon>Peronosporales</taxon>
        <taxon>Peronosporaceae</taxon>
        <taxon>Phytophthora</taxon>
    </lineage>
</organism>
<gene>
    <name evidence="3" type="ORF">PHYSODRAFT_313708</name>
</gene>